<dbReference type="EMBL" id="UINC01003790">
    <property type="protein sequence ID" value="SVA09271.1"/>
    <property type="molecule type" value="Genomic_DNA"/>
</dbReference>
<evidence type="ECO:0008006" key="3">
    <source>
        <dbReference type="Google" id="ProtNLM"/>
    </source>
</evidence>
<dbReference type="PRINTS" id="PR00081">
    <property type="entry name" value="GDHRDH"/>
</dbReference>
<dbReference type="AlphaFoldDB" id="A0A381T137"/>
<dbReference type="SUPFAM" id="SSF51735">
    <property type="entry name" value="NAD(P)-binding Rossmann-fold domains"/>
    <property type="match status" value="1"/>
</dbReference>
<reference evidence="2" key="1">
    <citation type="submission" date="2018-05" db="EMBL/GenBank/DDBJ databases">
        <authorList>
            <person name="Lanie J.A."/>
            <person name="Ng W.-L."/>
            <person name="Kazmierczak K.M."/>
            <person name="Andrzejewski T.M."/>
            <person name="Davidsen T.M."/>
            <person name="Wayne K.J."/>
            <person name="Tettelin H."/>
            <person name="Glass J.I."/>
            <person name="Rusch D."/>
            <person name="Podicherti R."/>
            <person name="Tsui H.-C.T."/>
            <person name="Winkler M.E."/>
        </authorList>
    </citation>
    <scope>NUCLEOTIDE SEQUENCE</scope>
</reference>
<dbReference type="Pfam" id="PF00106">
    <property type="entry name" value="adh_short"/>
    <property type="match status" value="1"/>
</dbReference>
<comment type="similarity">
    <text evidence="1">Belongs to the short-chain dehydrogenases/reductases (SDR) family.</text>
</comment>
<dbReference type="InterPro" id="IPR002347">
    <property type="entry name" value="SDR_fam"/>
</dbReference>
<dbReference type="InterPro" id="IPR036291">
    <property type="entry name" value="NAD(P)-bd_dom_sf"/>
</dbReference>
<name>A0A381T137_9ZZZZ</name>
<dbReference type="Gene3D" id="3.40.50.720">
    <property type="entry name" value="NAD(P)-binding Rossmann-like Domain"/>
    <property type="match status" value="1"/>
</dbReference>
<evidence type="ECO:0000256" key="1">
    <source>
        <dbReference type="ARBA" id="ARBA00006484"/>
    </source>
</evidence>
<proteinExistence type="inferred from homology"/>
<feature type="non-terminal residue" evidence="2">
    <location>
        <position position="139"/>
    </location>
</feature>
<dbReference type="PANTHER" id="PTHR42879">
    <property type="entry name" value="3-OXOACYL-(ACYL-CARRIER-PROTEIN) REDUCTASE"/>
    <property type="match status" value="1"/>
</dbReference>
<gene>
    <name evidence="2" type="ORF">METZ01_LOCUS62125</name>
</gene>
<protein>
    <recommendedName>
        <fullName evidence="3">3-oxoacyl-[acyl-carrier-protein] reductase</fullName>
    </recommendedName>
</protein>
<dbReference type="PANTHER" id="PTHR42879:SF2">
    <property type="entry name" value="3-OXOACYL-[ACYL-CARRIER-PROTEIN] REDUCTASE FABG"/>
    <property type="match status" value="1"/>
</dbReference>
<evidence type="ECO:0000313" key="2">
    <source>
        <dbReference type="EMBL" id="SVA09271.1"/>
    </source>
</evidence>
<dbReference type="InterPro" id="IPR050259">
    <property type="entry name" value="SDR"/>
</dbReference>
<accession>A0A381T137</accession>
<organism evidence="2">
    <name type="scientific">marine metagenome</name>
    <dbReference type="NCBI Taxonomy" id="408172"/>
    <lineage>
        <taxon>unclassified sequences</taxon>
        <taxon>metagenomes</taxon>
        <taxon>ecological metagenomes</taxon>
    </lineage>
</organism>
<sequence>MGNTGAIALVTGASRGIGRAIAINLGSQGFMVIGTATTEQGAEAISAYMADNQLTGKGYCLDVSSNDSVAAVLGSIQNEIGTPTVLVNNAGITRDNLLMRMKDEEWNTVIDTNLGSMYKMSKACIKGMMKARWGRIVNI</sequence>